<dbReference type="AlphaFoldDB" id="A0A0A8XYS3"/>
<reference evidence="1" key="1">
    <citation type="submission" date="2014-09" db="EMBL/GenBank/DDBJ databases">
        <authorList>
            <person name="Magalhaes I.L.F."/>
            <person name="Oliveira U."/>
            <person name="Santos F.R."/>
            <person name="Vidigal T.H.D.A."/>
            <person name="Brescovit A.D."/>
            <person name="Santos A.J."/>
        </authorList>
    </citation>
    <scope>NUCLEOTIDE SEQUENCE</scope>
    <source>
        <tissue evidence="1">Shoot tissue taken approximately 20 cm above the soil surface</tissue>
    </source>
</reference>
<reference evidence="1" key="2">
    <citation type="journal article" date="2015" name="Data Brief">
        <title>Shoot transcriptome of the giant reed, Arundo donax.</title>
        <authorList>
            <person name="Barrero R.A."/>
            <person name="Guerrero F.D."/>
            <person name="Moolhuijzen P."/>
            <person name="Goolsby J.A."/>
            <person name="Tidwell J."/>
            <person name="Bellgard S.E."/>
            <person name="Bellgard M.I."/>
        </authorList>
    </citation>
    <scope>NUCLEOTIDE SEQUENCE</scope>
    <source>
        <tissue evidence="1">Shoot tissue taken approximately 20 cm above the soil surface</tissue>
    </source>
</reference>
<proteinExistence type="predicted"/>
<organism evidence="1">
    <name type="scientific">Arundo donax</name>
    <name type="common">Giant reed</name>
    <name type="synonym">Donax arundinaceus</name>
    <dbReference type="NCBI Taxonomy" id="35708"/>
    <lineage>
        <taxon>Eukaryota</taxon>
        <taxon>Viridiplantae</taxon>
        <taxon>Streptophyta</taxon>
        <taxon>Embryophyta</taxon>
        <taxon>Tracheophyta</taxon>
        <taxon>Spermatophyta</taxon>
        <taxon>Magnoliopsida</taxon>
        <taxon>Liliopsida</taxon>
        <taxon>Poales</taxon>
        <taxon>Poaceae</taxon>
        <taxon>PACMAD clade</taxon>
        <taxon>Arundinoideae</taxon>
        <taxon>Arundineae</taxon>
        <taxon>Arundo</taxon>
    </lineage>
</organism>
<protein>
    <submittedName>
        <fullName evidence="1">Uncharacterized protein</fullName>
    </submittedName>
</protein>
<sequence>MPVHLVIRHEVREPDPAECLFHGPHHRHQVQVPLAIIAVLAAHIAGSGGVPPLAERRPAQWAAAMALHPRSDAPRVEHVVAGPDHHLLPSQECLQAYGACLVLCDCWCW</sequence>
<dbReference type="EMBL" id="GBRH01279972">
    <property type="protein sequence ID" value="JAD17923.1"/>
    <property type="molecule type" value="Transcribed_RNA"/>
</dbReference>
<name>A0A0A8XYS3_ARUDO</name>
<evidence type="ECO:0000313" key="1">
    <source>
        <dbReference type="EMBL" id="JAD17923.1"/>
    </source>
</evidence>
<accession>A0A0A8XYS3</accession>